<feature type="region of interest" description="Disordered" evidence="1">
    <location>
        <begin position="99"/>
        <end position="119"/>
    </location>
</feature>
<reference evidence="2" key="2">
    <citation type="submission" date="2021-09" db="EMBL/GenBank/DDBJ databases">
        <authorList>
            <person name="Jia N."/>
            <person name="Wang J."/>
            <person name="Shi W."/>
            <person name="Du L."/>
            <person name="Sun Y."/>
            <person name="Zhan W."/>
            <person name="Jiang J."/>
            <person name="Wang Q."/>
            <person name="Zhang B."/>
            <person name="Ji P."/>
            <person name="Sakyi L.B."/>
            <person name="Cui X."/>
            <person name="Yuan T."/>
            <person name="Jiang B."/>
            <person name="Yang W."/>
            <person name="Lam T.T.-Y."/>
            <person name="Chang Q."/>
            <person name="Ding S."/>
            <person name="Wang X."/>
            <person name="Zhu J."/>
            <person name="Ruan X."/>
            <person name="Zhao L."/>
            <person name="Wei J."/>
            <person name="Que T."/>
            <person name="Du C."/>
            <person name="Cheng J."/>
            <person name="Dai P."/>
            <person name="Han X."/>
            <person name="Huang E."/>
            <person name="Gao Y."/>
            <person name="Liu J."/>
            <person name="Shao H."/>
            <person name="Ye R."/>
            <person name="Li L."/>
            <person name="Wei W."/>
            <person name="Wang X."/>
            <person name="Wang C."/>
            <person name="Huo Q."/>
            <person name="Li W."/>
            <person name="Guo W."/>
            <person name="Chen H."/>
            <person name="Chen S."/>
            <person name="Zhou L."/>
            <person name="Zhou L."/>
            <person name="Ni X."/>
            <person name="Tian J."/>
            <person name="Zhou Y."/>
            <person name="Sheng Y."/>
            <person name="Liu T."/>
            <person name="Pan Y."/>
            <person name="Xia L."/>
            <person name="Li J."/>
            <person name="Zhao F."/>
            <person name="Cao W."/>
        </authorList>
    </citation>
    <scope>NUCLEOTIDE SEQUENCE</scope>
    <source>
        <strain evidence="2">Rsan-2018</strain>
        <tissue evidence="2">Larvae</tissue>
    </source>
</reference>
<evidence type="ECO:0000256" key="1">
    <source>
        <dbReference type="SAM" id="MobiDB-lite"/>
    </source>
</evidence>
<name>A0A9D4ST22_RHISA</name>
<gene>
    <name evidence="2" type="ORF">HPB52_017246</name>
</gene>
<keyword evidence="3" id="KW-1185">Reference proteome</keyword>
<protein>
    <submittedName>
        <fullName evidence="2">Uncharacterized protein</fullName>
    </submittedName>
</protein>
<dbReference type="AlphaFoldDB" id="A0A9D4ST22"/>
<reference evidence="2" key="1">
    <citation type="journal article" date="2020" name="Cell">
        <title>Large-Scale Comparative Analyses of Tick Genomes Elucidate Their Genetic Diversity and Vector Capacities.</title>
        <authorList>
            <consortium name="Tick Genome and Microbiome Consortium (TIGMIC)"/>
            <person name="Jia N."/>
            <person name="Wang J."/>
            <person name="Shi W."/>
            <person name="Du L."/>
            <person name="Sun Y."/>
            <person name="Zhan W."/>
            <person name="Jiang J.F."/>
            <person name="Wang Q."/>
            <person name="Zhang B."/>
            <person name="Ji P."/>
            <person name="Bell-Sakyi L."/>
            <person name="Cui X.M."/>
            <person name="Yuan T.T."/>
            <person name="Jiang B.G."/>
            <person name="Yang W.F."/>
            <person name="Lam T.T."/>
            <person name="Chang Q.C."/>
            <person name="Ding S.J."/>
            <person name="Wang X.J."/>
            <person name="Zhu J.G."/>
            <person name="Ruan X.D."/>
            <person name="Zhao L."/>
            <person name="Wei J.T."/>
            <person name="Ye R.Z."/>
            <person name="Que T.C."/>
            <person name="Du C.H."/>
            <person name="Zhou Y.H."/>
            <person name="Cheng J.X."/>
            <person name="Dai P.F."/>
            <person name="Guo W.B."/>
            <person name="Han X.H."/>
            <person name="Huang E.J."/>
            <person name="Li L.F."/>
            <person name="Wei W."/>
            <person name="Gao Y.C."/>
            <person name="Liu J.Z."/>
            <person name="Shao H.Z."/>
            <person name="Wang X."/>
            <person name="Wang C.C."/>
            <person name="Yang T.C."/>
            <person name="Huo Q.B."/>
            <person name="Li W."/>
            <person name="Chen H.Y."/>
            <person name="Chen S.E."/>
            <person name="Zhou L.G."/>
            <person name="Ni X.B."/>
            <person name="Tian J.H."/>
            <person name="Sheng Y."/>
            <person name="Liu T."/>
            <person name="Pan Y.S."/>
            <person name="Xia L.Y."/>
            <person name="Li J."/>
            <person name="Zhao F."/>
            <person name="Cao W.C."/>
        </authorList>
    </citation>
    <scope>NUCLEOTIDE SEQUENCE</scope>
    <source>
        <strain evidence="2">Rsan-2018</strain>
    </source>
</reference>
<accession>A0A9D4ST22</accession>
<comment type="caution">
    <text evidence="2">The sequence shown here is derived from an EMBL/GenBank/DDBJ whole genome shotgun (WGS) entry which is preliminary data.</text>
</comment>
<dbReference type="Proteomes" id="UP000821837">
    <property type="component" value="Unassembled WGS sequence"/>
</dbReference>
<organism evidence="2 3">
    <name type="scientific">Rhipicephalus sanguineus</name>
    <name type="common">Brown dog tick</name>
    <name type="synonym">Ixodes sanguineus</name>
    <dbReference type="NCBI Taxonomy" id="34632"/>
    <lineage>
        <taxon>Eukaryota</taxon>
        <taxon>Metazoa</taxon>
        <taxon>Ecdysozoa</taxon>
        <taxon>Arthropoda</taxon>
        <taxon>Chelicerata</taxon>
        <taxon>Arachnida</taxon>
        <taxon>Acari</taxon>
        <taxon>Parasitiformes</taxon>
        <taxon>Ixodida</taxon>
        <taxon>Ixodoidea</taxon>
        <taxon>Ixodidae</taxon>
        <taxon>Rhipicephalinae</taxon>
        <taxon>Rhipicephalus</taxon>
        <taxon>Rhipicephalus</taxon>
    </lineage>
</organism>
<evidence type="ECO:0000313" key="2">
    <source>
        <dbReference type="EMBL" id="KAH7944213.1"/>
    </source>
</evidence>
<evidence type="ECO:0000313" key="3">
    <source>
        <dbReference type="Proteomes" id="UP000821837"/>
    </source>
</evidence>
<dbReference type="EMBL" id="JABSTV010001253">
    <property type="protein sequence ID" value="KAH7944213.1"/>
    <property type="molecule type" value="Genomic_DNA"/>
</dbReference>
<proteinExistence type="predicted"/>
<dbReference type="VEuPathDB" id="VectorBase:RSAN_056463"/>
<sequence>MDRIKGKRATQRALHTRLRNEASQLIQSSQFSAPALRVLHDRLKNCNDGLRVLNEQLEEHLTDEQAAEDYLSVSEYEDTAAATLSLLSYHIEQLQPETTADRGLTMRSDVATPGIKLGG</sequence>